<accession>A0A6J3MEG1</accession>
<reference evidence="2" key="2">
    <citation type="submission" date="2020-04" db="EMBL/GenBank/DDBJ databases">
        <authorList>
            <consortium name="NCBI Genome Project"/>
        </authorList>
    </citation>
    <scope>NUCLEOTIDE SEQUENCE</scope>
    <source>
        <strain evidence="2">CBS 342.82</strain>
    </source>
</reference>
<evidence type="ECO:0000313" key="2">
    <source>
        <dbReference type="RefSeq" id="XP_033463304.1"/>
    </source>
</evidence>
<dbReference type="PANTHER" id="PTHR38797:SF4">
    <property type="entry name" value="NUCLEAR PORE COMPLEX PROTEIN NUP85"/>
    <property type="match status" value="1"/>
</dbReference>
<reference evidence="2" key="3">
    <citation type="submission" date="2025-08" db="UniProtKB">
        <authorList>
            <consortium name="RefSeq"/>
        </authorList>
    </citation>
    <scope>IDENTIFICATION</scope>
    <source>
        <strain evidence="2">CBS 342.82</strain>
    </source>
</reference>
<proteinExistence type="predicted"/>
<dbReference type="InterPro" id="IPR022085">
    <property type="entry name" value="OpdG"/>
</dbReference>
<sequence length="271" mass="30255">MTSDNMTSQLDSYLADAIQIDANEEKMAILNLIRGRNSALSVVNLLVEQARRLEAKGPSNAASEYLEDIHTGLSSLAARAPVTHPHLVDLIELLHKSQEEVVRIGFFGSFGMQHGDYHRYLESDPEQAEKYININSFEARLWNRLGRDFGYEVTSDPTEKLSQSVEASLPDNHGAQTVDAKISTGCMWMLHAGGAIWTLSRQEDNDEVGNQFRGCLWKDGKNGYSMARWEFWLERFNAISRGDGPEVTAETRGYASAAARVMKELQEAKGV</sequence>
<dbReference type="RefSeq" id="XP_033463304.1">
    <property type="nucleotide sequence ID" value="XM_033598896.1"/>
</dbReference>
<evidence type="ECO:0000313" key="1">
    <source>
        <dbReference type="Proteomes" id="UP000504637"/>
    </source>
</evidence>
<keyword evidence="1" id="KW-1185">Reference proteome</keyword>
<dbReference type="Proteomes" id="UP000504637">
    <property type="component" value="Unplaced"/>
</dbReference>
<protein>
    <submittedName>
        <fullName evidence="2">Uncharacterized protein</fullName>
    </submittedName>
</protein>
<organism evidence="2">
    <name type="scientific">Dissoconium aciculare CBS 342.82</name>
    <dbReference type="NCBI Taxonomy" id="1314786"/>
    <lineage>
        <taxon>Eukaryota</taxon>
        <taxon>Fungi</taxon>
        <taxon>Dikarya</taxon>
        <taxon>Ascomycota</taxon>
        <taxon>Pezizomycotina</taxon>
        <taxon>Dothideomycetes</taxon>
        <taxon>Dothideomycetidae</taxon>
        <taxon>Mycosphaerellales</taxon>
        <taxon>Dissoconiaceae</taxon>
        <taxon>Dissoconium</taxon>
    </lineage>
</organism>
<gene>
    <name evidence="2" type="ORF">K489DRAFT_111049</name>
</gene>
<dbReference type="InterPro" id="IPR053204">
    <property type="entry name" value="Oxopyrrolidines_Biosynth-assoc"/>
</dbReference>
<reference evidence="2" key="1">
    <citation type="submission" date="2020-01" db="EMBL/GenBank/DDBJ databases">
        <authorList>
            <consortium name="DOE Joint Genome Institute"/>
            <person name="Haridas S."/>
            <person name="Albert R."/>
            <person name="Binder M."/>
            <person name="Bloem J."/>
            <person name="Labutti K."/>
            <person name="Salamov A."/>
            <person name="Andreopoulos B."/>
            <person name="Baker S.E."/>
            <person name="Barry K."/>
            <person name="Bills G."/>
            <person name="Bluhm B.H."/>
            <person name="Cannon C."/>
            <person name="Castanera R."/>
            <person name="Culley D.E."/>
            <person name="Daum C."/>
            <person name="Ezra D."/>
            <person name="Gonzalez J.B."/>
            <person name="Henrissat B."/>
            <person name="Kuo A."/>
            <person name="Liang C."/>
            <person name="Lipzen A."/>
            <person name="Lutzoni F."/>
            <person name="Magnuson J."/>
            <person name="Mondo S."/>
            <person name="Nolan M."/>
            <person name="Ohm R."/>
            <person name="Pangilinan J."/>
            <person name="Park H.-J."/>
            <person name="Ramirez L."/>
            <person name="Alfaro M."/>
            <person name="Sun H."/>
            <person name="Tritt A."/>
            <person name="Yoshinaga Y."/>
            <person name="Zwiers L.-H."/>
            <person name="Turgeon B.G."/>
            <person name="Goodwin S.B."/>
            <person name="Spatafora J.W."/>
            <person name="Crous P.W."/>
            <person name="Grigoriev I.V."/>
        </authorList>
    </citation>
    <scope>NUCLEOTIDE SEQUENCE</scope>
    <source>
        <strain evidence="2">CBS 342.82</strain>
    </source>
</reference>
<dbReference type="GeneID" id="54356695"/>
<name>A0A6J3MEG1_9PEZI</name>
<dbReference type="OrthoDB" id="3350591at2759"/>
<dbReference type="PANTHER" id="PTHR38797">
    <property type="entry name" value="NUCLEAR PORE COMPLEX PROTEIN NUP85-RELATED"/>
    <property type="match status" value="1"/>
</dbReference>
<dbReference type="Pfam" id="PF12311">
    <property type="entry name" value="DUF3632"/>
    <property type="match status" value="1"/>
</dbReference>
<dbReference type="AlphaFoldDB" id="A0A6J3MEG1"/>